<evidence type="ECO:0000256" key="1">
    <source>
        <dbReference type="ARBA" id="ARBA00023157"/>
    </source>
</evidence>
<evidence type="ECO:0000259" key="2">
    <source>
        <dbReference type="PROSITE" id="PS50041"/>
    </source>
</evidence>
<dbReference type="PANTHER" id="PTHR22991:SF40">
    <property type="entry name" value="PROTEIN CBG13490"/>
    <property type="match status" value="1"/>
</dbReference>
<name>A0A0N4UGR2_DRAME</name>
<keyword evidence="1" id="KW-1015">Disulfide bond</keyword>
<dbReference type="SUPFAM" id="SSF56436">
    <property type="entry name" value="C-type lectin-like"/>
    <property type="match status" value="1"/>
</dbReference>
<dbReference type="Pfam" id="PF00059">
    <property type="entry name" value="Lectin_C"/>
    <property type="match status" value="1"/>
</dbReference>
<accession>A0A0N4UGR2</accession>
<proteinExistence type="predicted"/>
<sequence>MKYQVILIVLYKSSSCQAEGNTAIDFVLHSVAQSLLADNCPDGWNYNSTFGKCYKLFAAEEKWPMSEIVCAFRGAHHVSIHNKLENNYIKKMVTSQSSSDNLWLGAAQFGTSKEYEWSDHTPFNFENWETKTRPPYTKAKRCTKMNLTTGKWYQSCCKIPSPYICQRPAGVVTG</sequence>
<dbReference type="InterPro" id="IPR001304">
    <property type="entry name" value="C-type_lectin-like"/>
</dbReference>
<evidence type="ECO:0000313" key="4">
    <source>
        <dbReference type="Proteomes" id="UP000038040"/>
    </source>
</evidence>
<dbReference type="Gene3D" id="3.10.100.10">
    <property type="entry name" value="Mannose-Binding Protein A, subunit A"/>
    <property type="match status" value="1"/>
</dbReference>
<keyword evidence="5" id="KW-1185">Reference proteome</keyword>
<dbReference type="AlphaFoldDB" id="A0A0N4UGR2"/>
<dbReference type="InterPro" id="IPR050976">
    <property type="entry name" value="Snaclec"/>
</dbReference>
<organism evidence="4 6">
    <name type="scientific">Dracunculus medinensis</name>
    <name type="common">Guinea worm</name>
    <dbReference type="NCBI Taxonomy" id="318479"/>
    <lineage>
        <taxon>Eukaryota</taxon>
        <taxon>Metazoa</taxon>
        <taxon>Ecdysozoa</taxon>
        <taxon>Nematoda</taxon>
        <taxon>Chromadorea</taxon>
        <taxon>Rhabditida</taxon>
        <taxon>Spirurina</taxon>
        <taxon>Dracunculoidea</taxon>
        <taxon>Dracunculidae</taxon>
        <taxon>Dracunculus</taxon>
    </lineage>
</organism>
<reference evidence="3 5" key="2">
    <citation type="submission" date="2018-11" db="EMBL/GenBank/DDBJ databases">
        <authorList>
            <consortium name="Pathogen Informatics"/>
        </authorList>
    </citation>
    <scope>NUCLEOTIDE SEQUENCE [LARGE SCALE GENOMIC DNA]</scope>
</reference>
<dbReference type="Proteomes" id="UP000038040">
    <property type="component" value="Unplaced"/>
</dbReference>
<evidence type="ECO:0000313" key="3">
    <source>
        <dbReference type="EMBL" id="VDN59750.1"/>
    </source>
</evidence>
<dbReference type="OrthoDB" id="5877913at2759"/>
<evidence type="ECO:0000313" key="6">
    <source>
        <dbReference type="WBParaSite" id="DME_0000669701-mRNA-1"/>
    </source>
</evidence>
<dbReference type="Proteomes" id="UP000274756">
    <property type="component" value="Unassembled WGS sequence"/>
</dbReference>
<dbReference type="PANTHER" id="PTHR22991">
    <property type="entry name" value="PROTEIN CBG13490"/>
    <property type="match status" value="1"/>
</dbReference>
<dbReference type="InterPro" id="IPR016186">
    <property type="entry name" value="C-type_lectin-like/link_sf"/>
</dbReference>
<feature type="domain" description="C-type lectin" evidence="2">
    <location>
        <begin position="49"/>
        <end position="166"/>
    </location>
</feature>
<reference evidence="6" key="1">
    <citation type="submission" date="2017-02" db="UniProtKB">
        <authorList>
            <consortium name="WormBaseParasite"/>
        </authorList>
    </citation>
    <scope>IDENTIFICATION</scope>
</reference>
<dbReference type="STRING" id="318479.A0A0N4UGR2"/>
<dbReference type="InterPro" id="IPR016187">
    <property type="entry name" value="CTDL_fold"/>
</dbReference>
<protein>
    <submittedName>
        <fullName evidence="6">C-type lectin domain-containing protein</fullName>
    </submittedName>
</protein>
<evidence type="ECO:0000313" key="5">
    <source>
        <dbReference type="Proteomes" id="UP000274756"/>
    </source>
</evidence>
<dbReference type="SMART" id="SM00034">
    <property type="entry name" value="CLECT"/>
    <property type="match status" value="1"/>
</dbReference>
<dbReference type="CDD" id="cd00037">
    <property type="entry name" value="CLECT"/>
    <property type="match status" value="1"/>
</dbReference>
<dbReference type="EMBL" id="UYYG01001189">
    <property type="protein sequence ID" value="VDN59750.1"/>
    <property type="molecule type" value="Genomic_DNA"/>
</dbReference>
<gene>
    <name evidence="3" type="ORF">DME_LOCUS9723</name>
</gene>
<dbReference type="WBParaSite" id="DME_0000669701-mRNA-1">
    <property type="protein sequence ID" value="DME_0000669701-mRNA-1"/>
    <property type="gene ID" value="DME_0000669701"/>
</dbReference>
<dbReference type="PROSITE" id="PS50041">
    <property type="entry name" value="C_TYPE_LECTIN_2"/>
    <property type="match status" value="1"/>
</dbReference>